<evidence type="ECO:0000313" key="3">
    <source>
        <dbReference type="Proteomes" id="UP000037020"/>
    </source>
</evidence>
<proteinExistence type="predicted"/>
<keyword evidence="3" id="KW-1185">Reference proteome</keyword>
<reference evidence="2 3" key="1">
    <citation type="submission" date="2015-07" db="EMBL/GenBank/DDBJ databases">
        <authorList>
            <person name="Ju K.-S."/>
            <person name="Doroghazi J.R."/>
            <person name="Metcalf W.W."/>
        </authorList>
    </citation>
    <scope>NUCLEOTIDE SEQUENCE [LARGE SCALE GENOMIC DNA]</scope>
    <source>
        <strain evidence="2 3">NRRL B-3589</strain>
    </source>
</reference>
<dbReference type="Proteomes" id="UP000037020">
    <property type="component" value="Unassembled WGS sequence"/>
</dbReference>
<dbReference type="RefSeq" id="WP_030880420.1">
    <property type="nucleotide sequence ID" value="NZ_JBIRHZ010000003.1"/>
</dbReference>
<accession>A0ABR5JF84</accession>
<sequence length="296" mass="33067">MALRTVITERQRRLGLELRRLREQAELTVSEASSLIGMGATHLSHIEAARTAIPEDRLRALAEAYQVKDEPYIDALVEMSESSGKGWWSAYRKFFPQFTLDLAELESRATAIHSYETLVIPGLLQTESYMRTLFRKGRPGASREEIERLVRFRRERQEILGACPTVTFHAVIHEAALRVAVGGAQVMKEQVVHLARASKKPGVTIQFLPFEAGVSSGWFSAPFTLLSPGVPGLETVVAEHPSANLRLSGAETIAQYQATLARLSENSLPPMQGDESQEMHERRDSLGLVRHVLYTY</sequence>
<gene>
    <name evidence="2" type="ORF">ADK38_00235</name>
</gene>
<dbReference type="Pfam" id="PF19054">
    <property type="entry name" value="DUF5753"/>
    <property type="match status" value="1"/>
</dbReference>
<evidence type="ECO:0000313" key="2">
    <source>
        <dbReference type="EMBL" id="KOG91978.1"/>
    </source>
</evidence>
<comment type="caution">
    <text evidence="2">The sequence shown here is derived from an EMBL/GenBank/DDBJ whole genome shotgun (WGS) entry which is preliminary data.</text>
</comment>
<organism evidence="2 3">
    <name type="scientific">Streptomyces varsoviensis</name>
    <dbReference type="NCBI Taxonomy" id="67373"/>
    <lineage>
        <taxon>Bacteria</taxon>
        <taxon>Bacillati</taxon>
        <taxon>Actinomycetota</taxon>
        <taxon>Actinomycetes</taxon>
        <taxon>Kitasatosporales</taxon>
        <taxon>Streptomycetaceae</taxon>
        <taxon>Streptomyces</taxon>
    </lineage>
</organism>
<evidence type="ECO:0000259" key="1">
    <source>
        <dbReference type="PROSITE" id="PS50943"/>
    </source>
</evidence>
<dbReference type="SMART" id="SM00530">
    <property type="entry name" value="HTH_XRE"/>
    <property type="match status" value="1"/>
</dbReference>
<dbReference type="InterPro" id="IPR010982">
    <property type="entry name" value="Lambda_DNA-bd_dom_sf"/>
</dbReference>
<dbReference type="InterPro" id="IPR001387">
    <property type="entry name" value="Cro/C1-type_HTH"/>
</dbReference>
<dbReference type="EMBL" id="LGUT01000014">
    <property type="protein sequence ID" value="KOG91978.1"/>
    <property type="molecule type" value="Genomic_DNA"/>
</dbReference>
<dbReference type="Gene3D" id="1.10.260.40">
    <property type="entry name" value="lambda repressor-like DNA-binding domains"/>
    <property type="match status" value="1"/>
</dbReference>
<dbReference type="SUPFAM" id="SSF47413">
    <property type="entry name" value="lambda repressor-like DNA-binding domains"/>
    <property type="match status" value="1"/>
</dbReference>
<protein>
    <submittedName>
        <fullName evidence="2">XRE family transcriptional regulator</fullName>
    </submittedName>
</protein>
<dbReference type="Pfam" id="PF13560">
    <property type="entry name" value="HTH_31"/>
    <property type="match status" value="1"/>
</dbReference>
<feature type="domain" description="HTH cro/C1-type" evidence="1">
    <location>
        <begin position="18"/>
        <end position="73"/>
    </location>
</feature>
<dbReference type="CDD" id="cd00093">
    <property type="entry name" value="HTH_XRE"/>
    <property type="match status" value="1"/>
</dbReference>
<dbReference type="InterPro" id="IPR043917">
    <property type="entry name" value="DUF5753"/>
</dbReference>
<dbReference type="PROSITE" id="PS50943">
    <property type="entry name" value="HTH_CROC1"/>
    <property type="match status" value="1"/>
</dbReference>
<name>A0ABR5JF84_9ACTN</name>